<feature type="transmembrane region" description="Helical" evidence="5">
    <location>
        <begin position="83"/>
        <end position="108"/>
    </location>
</feature>
<accession>A0A058ZC98</accession>
<evidence type="ECO:0000313" key="7">
    <source>
        <dbReference type="Proteomes" id="UP000030693"/>
    </source>
</evidence>
<feature type="transmembrane region" description="Helical" evidence="5">
    <location>
        <begin position="20"/>
        <end position="45"/>
    </location>
</feature>
<sequence length="204" mass="22022">MLKQSREFGNSPGKALQRLVPFFSLTAFSLVFMHYGATGGVFQGVLVKRHMLAFTFAFGFDFSQLVARVILAHLTRSPKSYPGGILSHIGSLIPITGAVGALFGLFGGTPEADDRAVQWLYIWLALSTLHYAFMVWAVINQICNFLGVGCLRIVRRPSGNYHRRSQQRMAAAAAAASASSSSVASAGSTVFPPASRLDSRRAHA</sequence>
<dbReference type="PANTHER" id="PTHR10414">
    <property type="entry name" value="ETHANOLAMINEPHOSPHOTRANSFERASE"/>
    <property type="match status" value="1"/>
</dbReference>
<dbReference type="AlphaFoldDB" id="A0A058ZC98"/>
<dbReference type="GeneID" id="20526737"/>
<comment type="subcellular location">
    <subcellularLocation>
        <location evidence="1">Membrane</location>
    </subcellularLocation>
</comment>
<dbReference type="GO" id="GO:0016020">
    <property type="term" value="C:membrane"/>
    <property type="evidence" value="ECO:0007669"/>
    <property type="project" value="UniProtKB-SubCell"/>
</dbReference>
<evidence type="ECO:0000256" key="1">
    <source>
        <dbReference type="ARBA" id="ARBA00004370"/>
    </source>
</evidence>
<gene>
    <name evidence="6" type="ORF">H696_02012</name>
</gene>
<keyword evidence="5" id="KW-0812">Transmembrane</keyword>
<evidence type="ECO:0000313" key="6">
    <source>
        <dbReference type="EMBL" id="KCV71062.1"/>
    </source>
</evidence>
<dbReference type="RefSeq" id="XP_009494185.1">
    <property type="nucleotide sequence ID" value="XM_009495910.1"/>
</dbReference>
<evidence type="ECO:0000256" key="2">
    <source>
        <dbReference type="ARBA" id="ARBA00010441"/>
    </source>
</evidence>
<evidence type="ECO:0000256" key="4">
    <source>
        <dbReference type="SAM" id="MobiDB-lite"/>
    </source>
</evidence>
<dbReference type="EMBL" id="KB932203">
    <property type="protein sequence ID" value="KCV71062.1"/>
    <property type="molecule type" value="Genomic_DNA"/>
</dbReference>
<dbReference type="PANTHER" id="PTHR10414:SF77">
    <property type="entry name" value="CDP-ALCOHOL PHOSPHATIDYLTRANSFERASE FAMILY PROTEIN"/>
    <property type="match status" value="1"/>
</dbReference>
<keyword evidence="5" id="KW-1133">Transmembrane helix</keyword>
<evidence type="ECO:0000256" key="3">
    <source>
        <dbReference type="ARBA" id="ARBA00023136"/>
    </source>
</evidence>
<comment type="similarity">
    <text evidence="2">Belongs to the CDP-alcohol phosphatidyltransferase class-I family.</text>
</comment>
<organism evidence="6">
    <name type="scientific">Fonticula alba</name>
    <name type="common">Slime mold</name>
    <dbReference type="NCBI Taxonomy" id="691883"/>
    <lineage>
        <taxon>Eukaryota</taxon>
        <taxon>Rotosphaerida</taxon>
        <taxon>Fonticulaceae</taxon>
        <taxon>Fonticula</taxon>
    </lineage>
</organism>
<reference evidence="6" key="1">
    <citation type="submission" date="2013-04" db="EMBL/GenBank/DDBJ databases">
        <title>The Genome Sequence of Fonticula alba ATCC 38817.</title>
        <authorList>
            <consortium name="The Broad Institute Genomics Platform"/>
            <person name="Russ C."/>
            <person name="Cuomo C."/>
            <person name="Burger G."/>
            <person name="Gray M.W."/>
            <person name="Holland P.W.H."/>
            <person name="King N."/>
            <person name="Lang F.B.F."/>
            <person name="Roger A.J."/>
            <person name="Ruiz-Trillo I."/>
            <person name="Brown M."/>
            <person name="Walker B."/>
            <person name="Young S."/>
            <person name="Zeng Q."/>
            <person name="Gargeya S."/>
            <person name="Fitzgerald M."/>
            <person name="Haas B."/>
            <person name="Abouelleil A."/>
            <person name="Allen A.W."/>
            <person name="Alvarado L."/>
            <person name="Arachchi H.M."/>
            <person name="Berlin A.M."/>
            <person name="Chapman S.B."/>
            <person name="Gainer-Dewar J."/>
            <person name="Goldberg J."/>
            <person name="Griggs A."/>
            <person name="Gujja S."/>
            <person name="Hansen M."/>
            <person name="Howarth C."/>
            <person name="Imamovic A."/>
            <person name="Ireland A."/>
            <person name="Larimer J."/>
            <person name="McCowan C."/>
            <person name="Murphy C."/>
            <person name="Pearson M."/>
            <person name="Poon T.W."/>
            <person name="Priest M."/>
            <person name="Roberts A."/>
            <person name="Saif S."/>
            <person name="Shea T."/>
            <person name="Sisk P."/>
            <person name="Sykes S."/>
            <person name="Wortman J."/>
            <person name="Nusbaum C."/>
            <person name="Birren B."/>
        </authorList>
    </citation>
    <scope>NUCLEOTIDE SEQUENCE [LARGE SCALE GENOMIC DNA]</scope>
    <source>
        <strain evidence="6">ATCC 38817</strain>
    </source>
</reference>
<proteinExistence type="inferred from homology"/>
<dbReference type="Proteomes" id="UP000030693">
    <property type="component" value="Unassembled WGS sequence"/>
</dbReference>
<protein>
    <submittedName>
        <fullName evidence="6">Uncharacterized protein</fullName>
    </submittedName>
</protein>
<feature type="region of interest" description="Disordered" evidence="4">
    <location>
        <begin position="180"/>
        <end position="204"/>
    </location>
</feature>
<keyword evidence="7" id="KW-1185">Reference proteome</keyword>
<feature type="transmembrane region" description="Helical" evidence="5">
    <location>
        <begin position="51"/>
        <end position="71"/>
    </location>
</feature>
<evidence type="ECO:0000256" key="5">
    <source>
        <dbReference type="SAM" id="Phobius"/>
    </source>
</evidence>
<keyword evidence="3 5" id="KW-0472">Membrane</keyword>
<dbReference type="STRING" id="691883.A0A058ZC98"/>
<name>A0A058ZC98_FONAL</name>
<feature type="transmembrane region" description="Helical" evidence="5">
    <location>
        <begin position="120"/>
        <end position="148"/>
    </location>
</feature>
<dbReference type="GO" id="GO:0008610">
    <property type="term" value="P:lipid biosynthetic process"/>
    <property type="evidence" value="ECO:0007669"/>
    <property type="project" value="UniProtKB-ARBA"/>
</dbReference>
<dbReference type="InterPro" id="IPR014472">
    <property type="entry name" value="CHOPT"/>
</dbReference>